<keyword evidence="3" id="KW-1185">Reference proteome</keyword>
<dbReference type="Pfam" id="PF01609">
    <property type="entry name" value="DDE_Tnp_1"/>
    <property type="match status" value="1"/>
</dbReference>
<proteinExistence type="predicted"/>
<accession>A0A5C6EU91</accession>
<evidence type="ECO:0000313" key="2">
    <source>
        <dbReference type="EMBL" id="TWU51677.1"/>
    </source>
</evidence>
<dbReference type="InterPro" id="IPR012337">
    <property type="entry name" value="RNaseH-like_sf"/>
</dbReference>
<dbReference type="SUPFAM" id="SSF53098">
    <property type="entry name" value="Ribonuclease H-like"/>
    <property type="match status" value="1"/>
</dbReference>
<gene>
    <name evidence="2" type="ORF">Poly59_32720</name>
</gene>
<evidence type="ECO:0000259" key="1">
    <source>
        <dbReference type="Pfam" id="PF01609"/>
    </source>
</evidence>
<dbReference type="RefSeq" id="WP_186776282.1">
    <property type="nucleotide sequence ID" value="NZ_SJPX01000003.1"/>
</dbReference>
<name>A0A5C6EU91_9BACT</name>
<sequence length="172" mass="19975">MDQPGFRSHEVIIVTTILDPRVASVAELAELYGLRWNNETDFSSLKVTLQMDVLRCKTPELVRKEIWTHVLAYNLIRTIMAQSCCRAGMLPREISFKATVQTLEAFQPFIASPSNRSLSDRLLLYQQIMDAIAAHQVGNRPGRVEPRLRKRRFKKYDYMTKPRKEIKLQLLK</sequence>
<dbReference type="GO" id="GO:0004803">
    <property type="term" value="F:transposase activity"/>
    <property type="evidence" value="ECO:0007669"/>
    <property type="project" value="InterPro"/>
</dbReference>
<dbReference type="AlphaFoldDB" id="A0A5C6EU91"/>
<dbReference type="Proteomes" id="UP000317977">
    <property type="component" value="Unassembled WGS sequence"/>
</dbReference>
<dbReference type="InterPro" id="IPR002559">
    <property type="entry name" value="Transposase_11"/>
</dbReference>
<dbReference type="PANTHER" id="PTHR33258">
    <property type="entry name" value="TRANSPOSASE INSL FOR INSERTION SEQUENCE ELEMENT IS186A-RELATED"/>
    <property type="match status" value="1"/>
</dbReference>
<organism evidence="2 3">
    <name type="scientific">Rubripirellula reticaptiva</name>
    <dbReference type="NCBI Taxonomy" id="2528013"/>
    <lineage>
        <taxon>Bacteria</taxon>
        <taxon>Pseudomonadati</taxon>
        <taxon>Planctomycetota</taxon>
        <taxon>Planctomycetia</taxon>
        <taxon>Pirellulales</taxon>
        <taxon>Pirellulaceae</taxon>
        <taxon>Rubripirellula</taxon>
    </lineage>
</organism>
<comment type="caution">
    <text evidence="2">The sequence shown here is derived from an EMBL/GenBank/DDBJ whole genome shotgun (WGS) entry which is preliminary data.</text>
</comment>
<evidence type="ECO:0000313" key="3">
    <source>
        <dbReference type="Proteomes" id="UP000317977"/>
    </source>
</evidence>
<dbReference type="GO" id="GO:0006313">
    <property type="term" value="P:DNA transposition"/>
    <property type="evidence" value="ECO:0007669"/>
    <property type="project" value="InterPro"/>
</dbReference>
<feature type="domain" description="Transposase IS4-like" evidence="1">
    <location>
        <begin position="18"/>
        <end position="75"/>
    </location>
</feature>
<protein>
    <submittedName>
        <fullName evidence="2">Transposase DDE domain protein</fullName>
    </submittedName>
</protein>
<dbReference type="PANTHER" id="PTHR33258:SF1">
    <property type="entry name" value="TRANSPOSASE INSL FOR INSERTION SEQUENCE ELEMENT IS186A-RELATED"/>
    <property type="match status" value="1"/>
</dbReference>
<dbReference type="EMBL" id="SJPX01000003">
    <property type="protein sequence ID" value="TWU51677.1"/>
    <property type="molecule type" value="Genomic_DNA"/>
</dbReference>
<dbReference type="GO" id="GO:0003677">
    <property type="term" value="F:DNA binding"/>
    <property type="evidence" value="ECO:0007669"/>
    <property type="project" value="InterPro"/>
</dbReference>
<reference evidence="2 3" key="1">
    <citation type="submission" date="2019-02" db="EMBL/GenBank/DDBJ databases">
        <title>Deep-cultivation of Planctomycetes and their phenomic and genomic characterization uncovers novel biology.</title>
        <authorList>
            <person name="Wiegand S."/>
            <person name="Jogler M."/>
            <person name="Boedeker C."/>
            <person name="Pinto D."/>
            <person name="Vollmers J."/>
            <person name="Rivas-Marin E."/>
            <person name="Kohn T."/>
            <person name="Peeters S.H."/>
            <person name="Heuer A."/>
            <person name="Rast P."/>
            <person name="Oberbeckmann S."/>
            <person name="Bunk B."/>
            <person name="Jeske O."/>
            <person name="Meyerdierks A."/>
            <person name="Storesund J.E."/>
            <person name="Kallscheuer N."/>
            <person name="Luecker S."/>
            <person name="Lage O.M."/>
            <person name="Pohl T."/>
            <person name="Merkel B.J."/>
            <person name="Hornburger P."/>
            <person name="Mueller R.-W."/>
            <person name="Bruemmer F."/>
            <person name="Labrenz M."/>
            <person name="Spormann A.M."/>
            <person name="Op Den Camp H."/>
            <person name="Overmann J."/>
            <person name="Amann R."/>
            <person name="Jetten M.S.M."/>
            <person name="Mascher T."/>
            <person name="Medema M.H."/>
            <person name="Devos D.P."/>
            <person name="Kaster A.-K."/>
            <person name="Ovreas L."/>
            <person name="Rohde M."/>
            <person name="Galperin M.Y."/>
            <person name="Jogler C."/>
        </authorList>
    </citation>
    <scope>NUCLEOTIDE SEQUENCE [LARGE SCALE GENOMIC DNA]</scope>
    <source>
        <strain evidence="2 3">Poly59</strain>
    </source>
</reference>